<gene>
    <name evidence="2" type="ORF">DFH08DRAFT_1040264</name>
</gene>
<dbReference type="AlphaFoldDB" id="A0AAD7EF18"/>
<accession>A0AAD7EF18</accession>
<dbReference type="EMBL" id="JARIHO010000063">
    <property type="protein sequence ID" value="KAJ7315160.1"/>
    <property type="molecule type" value="Genomic_DNA"/>
</dbReference>
<dbReference type="Proteomes" id="UP001218218">
    <property type="component" value="Unassembled WGS sequence"/>
</dbReference>
<evidence type="ECO:0000313" key="3">
    <source>
        <dbReference type="Proteomes" id="UP001218218"/>
    </source>
</evidence>
<name>A0AAD7EF18_9AGAR</name>
<feature type="region of interest" description="Disordered" evidence="1">
    <location>
        <begin position="501"/>
        <end position="520"/>
    </location>
</feature>
<feature type="region of interest" description="Disordered" evidence="1">
    <location>
        <begin position="364"/>
        <end position="392"/>
    </location>
</feature>
<proteinExistence type="predicted"/>
<protein>
    <recommendedName>
        <fullName evidence="4">HAT C-terminal dimerisation domain-containing protein</fullName>
    </recommendedName>
</protein>
<evidence type="ECO:0008006" key="4">
    <source>
        <dbReference type="Google" id="ProtNLM"/>
    </source>
</evidence>
<sequence length="554" mass="62106">MLFPRLNLGQIKPRKKQIFDRNGAMKQLVGRGQGKVRDRYWHKIRRRARPSEGGAGQGGAGQGGAMVSAGCTCFPNGDMTHMTYYFRRAEVRFERLLCAVNISRRLSTSSFLTINLPIYRSINSATRNGNTLKAFQRILAFERPRLCSETTPTLGNAIPSFEAMIKAWEREQTEHPETADIYQERIEDVPVYVLAMLINPAIKLRWFEKNGPTHLEWSKDLFMHELRRYRANTANSPVRPSQRNWADEILGLHTPQRPEHSQSLVEQVNMYFMEGVYHLGSGSAVPCERVFSSAGETDTPRRNRTAPALMEGLQMLKLSVKKGRGLNFTAVCMEYAMRTMARLVLEAAQSFCAAEQIRIRATSNEAKDKSLTPRTPTRSRPVAPTLTRSAPNRVSIRNEDKIKTHLVGAPSPLPSAPTIPPQADMRRSKHLARSAFRSSHQRCTARTLAALALAHSEFLAKGMGQDEPPATSVYTRLSLFPHPVEVAQHSATAQVVWLRPHPHGVSRQNRRENRPESSTLTATIERGSEGMAVVIVEDPELQRIDASAPQPYGS</sequence>
<organism evidence="2 3">
    <name type="scientific">Mycena albidolilacea</name>
    <dbReference type="NCBI Taxonomy" id="1033008"/>
    <lineage>
        <taxon>Eukaryota</taxon>
        <taxon>Fungi</taxon>
        <taxon>Dikarya</taxon>
        <taxon>Basidiomycota</taxon>
        <taxon>Agaricomycotina</taxon>
        <taxon>Agaricomycetes</taxon>
        <taxon>Agaricomycetidae</taxon>
        <taxon>Agaricales</taxon>
        <taxon>Marasmiineae</taxon>
        <taxon>Mycenaceae</taxon>
        <taxon>Mycena</taxon>
    </lineage>
</organism>
<comment type="caution">
    <text evidence="2">The sequence shown here is derived from an EMBL/GenBank/DDBJ whole genome shotgun (WGS) entry which is preliminary data.</text>
</comment>
<dbReference type="InterPro" id="IPR012337">
    <property type="entry name" value="RNaseH-like_sf"/>
</dbReference>
<keyword evidence="3" id="KW-1185">Reference proteome</keyword>
<evidence type="ECO:0000313" key="2">
    <source>
        <dbReference type="EMBL" id="KAJ7315160.1"/>
    </source>
</evidence>
<reference evidence="2" key="1">
    <citation type="submission" date="2023-03" db="EMBL/GenBank/DDBJ databases">
        <title>Massive genome expansion in bonnet fungi (Mycena s.s.) driven by repeated elements and novel gene families across ecological guilds.</title>
        <authorList>
            <consortium name="Lawrence Berkeley National Laboratory"/>
            <person name="Harder C.B."/>
            <person name="Miyauchi S."/>
            <person name="Viragh M."/>
            <person name="Kuo A."/>
            <person name="Thoen E."/>
            <person name="Andreopoulos B."/>
            <person name="Lu D."/>
            <person name="Skrede I."/>
            <person name="Drula E."/>
            <person name="Henrissat B."/>
            <person name="Morin E."/>
            <person name="Kohler A."/>
            <person name="Barry K."/>
            <person name="LaButti K."/>
            <person name="Morin E."/>
            <person name="Salamov A."/>
            <person name="Lipzen A."/>
            <person name="Mereny Z."/>
            <person name="Hegedus B."/>
            <person name="Baldrian P."/>
            <person name="Stursova M."/>
            <person name="Weitz H."/>
            <person name="Taylor A."/>
            <person name="Grigoriev I.V."/>
            <person name="Nagy L.G."/>
            <person name="Martin F."/>
            <person name="Kauserud H."/>
        </authorList>
    </citation>
    <scope>NUCLEOTIDE SEQUENCE</scope>
    <source>
        <strain evidence="2">CBHHK002</strain>
    </source>
</reference>
<dbReference type="SUPFAM" id="SSF53098">
    <property type="entry name" value="Ribonuclease H-like"/>
    <property type="match status" value="1"/>
</dbReference>
<evidence type="ECO:0000256" key="1">
    <source>
        <dbReference type="SAM" id="MobiDB-lite"/>
    </source>
</evidence>